<feature type="binding site" evidence="7">
    <location>
        <begin position="13"/>
        <end position="18"/>
    </location>
    <ligand>
        <name>ATP</name>
        <dbReference type="ChEBI" id="CHEBI:30616"/>
    </ligand>
</feature>
<dbReference type="EMBL" id="CP006939">
    <property type="protein sequence ID" value="AHC15556.1"/>
    <property type="molecule type" value="Genomic_DNA"/>
</dbReference>
<evidence type="ECO:0000313" key="8">
    <source>
        <dbReference type="EMBL" id="AHC15556.1"/>
    </source>
</evidence>
<feature type="binding site" evidence="7">
    <location>
        <position position="35"/>
    </location>
    <ligand>
        <name>substrate</name>
    </ligand>
</feature>
<dbReference type="GO" id="GO:0008652">
    <property type="term" value="P:amino acid biosynthetic process"/>
    <property type="evidence" value="ECO:0007669"/>
    <property type="project" value="UniProtKB-KW"/>
</dbReference>
<dbReference type="Proteomes" id="UP000018680">
    <property type="component" value="Chromosome"/>
</dbReference>
<dbReference type="GO" id="GO:0005829">
    <property type="term" value="C:cytosol"/>
    <property type="evidence" value="ECO:0007669"/>
    <property type="project" value="TreeGrafter"/>
</dbReference>
<dbReference type="Gene3D" id="3.40.50.300">
    <property type="entry name" value="P-loop containing nucleotide triphosphate hydrolases"/>
    <property type="match status" value="1"/>
</dbReference>
<comment type="similarity">
    <text evidence="7">Belongs to the shikimate kinase family.</text>
</comment>
<comment type="catalytic activity">
    <reaction evidence="7">
        <text>shikimate + ATP = 3-phosphoshikimate + ADP + H(+)</text>
        <dbReference type="Rhea" id="RHEA:13121"/>
        <dbReference type="ChEBI" id="CHEBI:15378"/>
        <dbReference type="ChEBI" id="CHEBI:30616"/>
        <dbReference type="ChEBI" id="CHEBI:36208"/>
        <dbReference type="ChEBI" id="CHEBI:145989"/>
        <dbReference type="ChEBI" id="CHEBI:456216"/>
        <dbReference type="EC" id="2.7.1.71"/>
    </reaction>
</comment>
<comment type="cofactor">
    <cofactor evidence="7">
        <name>Mg(2+)</name>
        <dbReference type="ChEBI" id="CHEBI:18420"/>
    </cofactor>
    <text evidence="7">Binds 1 Mg(2+) ion per subunit.</text>
</comment>
<protein>
    <recommendedName>
        <fullName evidence="7">Shikimate kinase</fullName>
        <shortName evidence="7">SK</shortName>
        <ecNumber evidence="7">2.7.1.71</ecNumber>
    </recommendedName>
</protein>
<dbReference type="InterPro" id="IPR000623">
    <property type="entry name" value="Shikimate_kinase/TSH1"/>
</dbReference>
<dbReference type="UniPathway" id="UPA00053">
    <property type="reaction ID" value="UER00088"/>
</dbReference>
<dbReference type="STRING" id="1307761.L21SP2_2193"/>
<dbReference type="GO" id="GO:0000287">
    <property type="term" value="F:magnesium ion binding"/>
    <property type="evidence" value="ECO:0007669"/>
    <property type="project" value="UniProtKB-UniRule"/>
</dbReference>
<keyword evidence="7" id="KW-0460">Magnesium</keyword>
<gene>
    <name evidence="7" type="primary">aroK</name>
    <name evidence="8" type="ORF">L21SP2_2193</name>
</gene>
<dbReference type="HOGENOM" id="CLU_057607_4_2_12"/>
<keyword evidence="9" id="KW-1185">Reference proteome</keyword>
<keyword evidence="5 7" id="KW-0067">ATP-binding</keyword>
<dbReference type="AlphaFoldDB" id="V5WK53"/>
<dbReference type="GO" id="GO:0005524">
    <property type="term" value="F:ATP binding"/>
    <property type="evidence" value="ECO:0007669"/>
    <property type="project" value="UniProtKB-UniRule"/>
</dbReference>
<dbReference type="InterPro" id="IPR031322">
    <property type="entry name" value="Shikimate/glucono_kinase"/>
</dbReference>
<comment type="subcellular location">
    <subcellularLocation>
        <location evidence="7">Cytoplasm</location>
    </subcellularLocation>
</comment>
<keyword evidence="2 7" id="KW-0808">Transferase</keyword>
<feature type="binding site" evidence="7">
    <location>
        <position position="145"/>
    </location>
    <ligand>
        <name>substrate</name>
    </ligand>
</feature>
<keyword evidence="4 7" id="KW-0418">Kinase</keyword>
<keyword evidence="1 7" id="KW-0028">Amino-acid biosynthesis</keyword>
<evidence type="ECO:0000256" key="2">
    <source>
        <dbReference type="ARBA" id="ARBA00022679"/>
    </source>
</evidence>
<dbReference type="HAMAP" id="MF_00109">
    <property type="entry name" value="Shikimate_kinase"/>
    <property type="match status" value="1"/>
</dbReference>
<evidence type="ECO:0000256" key="5">
    <source>
        <dbReference type="ARBA" id="ARBA00022840"/>
    </source>
</evidence>
<dbReference type="PANTHER" id="PTHR21087:SF16">
    <property type="entry name" value="SHIKIMATE KINASE 1, CHLOROPLASTIC"/>
    <property type="match status" value="1"/>
</dbReference>
<dbReference type="EC" id="2.7.1.71" evidence="7"/>
<dbReference type="PANTHER" id="PTHR21087">
    <property type="entry name" value="SHIKIMATE KINASE"/>
    <property type="match status" value="1"/>
</dbReference>
<evidence type="ECO:0000256" key="6">
    <source>
        <dbReference type="ARBA" id="ARBA00023141"/>
    </source>
</evidence>
<feature type="binding site" evidence="7">
    <location>
        <position position="17"/>
    </location>
    <ligand>
        <name>Mg(2+)</name>
        <dbReference type="ChEBI" id="CHEBI:18420"/>
    </ligand>
</feature>
<organism evidence="8 9">
    <name type="scientific">Salinispira pacifica</name>
    <dbReference type="NCBI Taxonomy" id="1307761"/>
    <lineage>
        <taxon>Bacteria</taxon>
        <taxon>Pseudomonadati</taxon>
        <taxon>Spirochaetota</taxon>
        <taxon>Spirochaetia</taxon>
        <taxon>Spirochaetales</taxon>
        <taxon>Spirochaetaceae</taxon>
        <taxon>Salinispira</taxon>
    </lineage>
</organism>
<evidence type="ECO:0000256" key="1">
    <source>
        <dbReference type="ARBA" id="ARBA00022605"/>
    </source>
</evidence>
<comment type="caution">
    <text evidence="7">Lacks conserved residue(s) required for the propagation of feature annotation.</text>
</comment>
<dbReference type="KEGG" id="slr:L21SP2_2193"/>
<comment type="subunit">
    <text evidence="7">Monomer.</text>
</comment>
<dbReference type="GO" id="GO:0009073">
    <property type="term" value="P:aromatic amino acid family biosynthetic process"/>
    <property type="evidence" value="ECO:0007669"/>
    <property type="project" value="UniProtKB-KW"/>
</dbReference>
<evidence type="ECO:0000313" key="9">
    <source>
        <dbReference type="Proteomes" id="UP000018680"/>
    </source>
</evidence>
<dbReference type="eggNOG" id="COG0703">
    <property type="taxonomic scope" value="Bacteria"/>
</dbReference>
<proteinExistence type="inferred from homology"/>
<evidence type="ECO:0000256" key="7">
    <source>
        <dbReference type="HAMAP-Rule" id="MF_00109"/>
    </source>
</evidence>
<dbReference type="RefSeq" id="WP_024268460.1">
    <property type="nucleotide sequence ID" value="NC_023035.1"/>
</dbReference>
<sequence>MQNKRYILLGLKHSGKTSLAQGMSRQLGIPWFDLDHRIASSHPQYPDIRSMYRERGLAWFQEQECIAYDSISDPHCIIACGGGAMENPSLMERIAAERDESPKTLRIFIDSPEELLFTRIIKHGIPPFLSSDAPREHFRSLYVRRRNMGLEHADVVISAGELDKEEVLQQLLDRI</sequence>
<dbReference type="Pfam" id="PF01202">
    <property type="entry name" value="SKI"/>
    <property type="match status" value="1"/>
</dbReference>
<keyword evidence="6 7" id="KW-0057">Aromatic amino acid biosynthesis</keyword>
<evidence type="ECO:0000256" key="4">
    <source>
        <dbReference type="ARBA" id="ARBA00022777"/>
    </source>
</evidence>
<reference evidence="8 9" key="1">
    <citation type="journal article" date="2015" name="Stand. Genomic Sci.">
        <title>Complete genome sequence and description of Salinispira pacifica gen. nov., sp. nov., a novel spirochaete isolated form a hypersaline microbial mat.</title>
        <authorList>
            <person name="Ben Hania W."/>
            <person name="Joseph M."/>
            <person name="Schumann P."/>
            <person name="Bunk B."/>
            <person name="Fiebig A."/>
            <person name="Sproer C."/>
            <person name="Klenk H.P."/>
            <person name="Fardeau M.L."/>
            <person name="Spring S."/>
        </authorList>
    </citation>
    <scope>NUCLEOTIDE SEQUENCE [LARGE SCALE GENOMIC DNA]</scope>
    <source>
        <strain evidence="8 9">L21-RPul-D2</strain>
    </source>
</reference>
<dbReference type="InterPro" id="IPR027417">
    <property type="entry name" value="P-loop_NTPase"/>
</dbReference>
<name>V5WK53_9SPIO</name>
<dbReference type="GO" id="GO:0009423">
    <property type="term" value="P:chorismate biosynthetic process"/>
    <property type="evidence" value="ECO:0007669"/>
    <property type="project" value="UniProtKB-UniRule"/>
</dbReference>
<accession>V5WK53</accession>
<feature type="binding site" evidence="7">
    <location>
        <position position="82"/>
    </location>
    <ligand>
        <name>substrate</name>
    </ligand>
</feature>
<keyword evidence="7" id="KW-0963">Cytoplasm</keyword>
<comment type="function">
    <text evidence="7">Catalyzes the specific phosphorylation of the 3-hydroxyl group of shikimic acid using ATP as a cosubstrate.</text>
</comment>
<evidence type="ECO:0000256" key="3">
    <source>
        <dbReference type="ARBA" id="ARBA00022741"/>
    </source>
</evidence>
<dbReference type="GO" id="GO:0004765">
    <property type="term" value="F:shikimate kinase activity"/>
    <property type="evidence" value="ECO:0007669"/>
    <property type="project" value="UniProtKB-UniRule"/>
</dbReference>
<keyword evidence="3 7" id="KW-0547">Nucleotide-binding</keyword>
<comment type="pathway">
    <text evidence="7">Metabolic intermediate biosynthesis; chorismate biosynthesis; chorismate from D-erythrose 4-phosphate and phosphoenolpyruvate: step 5/7.</text>
</comment>
<dbReference type="SUPFAM" id="SSF52540">
    <property type="entry name" value="P-loop containing nucleoside triphosphate hydrolases"/>
    <property type="match status" value="1"/>
</dbReference>
<keyword evidence="7" id="KW-0479">Metal-binding</keyword>